<keyword evidence="11" id="KW-0239">DNA-directed DNA polymerase</keyword>
<dbReference type="PANTHER" id="PTHR11076">
    <property type="entry name" value="DNA REPAIR POLYMERASE UMUC / TRANSFERASE FAMILY MEMBER"/>
    <property type="match status" value="1"/>
</dbReference>
<reference evidence="17" key="1">
    <citation type="submission" date="2023-10" db="EMBL/GenBank/DDBJ databases">
        <title>Genome assembly of Pristionchus species.</title>
        <authorList>
            <person name="Yoshida K."/>
            <person name="Sommer R.J."/>
        </authorList>
    </citation>
    <scope>NUCLEOTIDE SEQUENCE</scope>
    <source>
        <strain evidence="17">RS5133</strain>
    </source>
</reference>
<dbReference type="GO" id="GO:0008270">
    <property type="term" value="F:zinc ion binding"/>
    <property type="evidence" value="ECO:0007669"/>
    <property type="project" value="UniProtKB-KW"/>
</dbReference>
<feature type="domain" description="UBZ4-type" evidence="16">
    <location>
        <begin position="586"/>
        <end position="616"/>
    </location>
</feature>
<dbReference type="SUPFAM" id="SSF100879">
    <property type="entry name" value="Lesion bypass DNA polymerase (Y-family), little finger domain"/>
    <property type="match status" value="1"/>
</dbReference>
<evidence type="ECO:0000256" key="10">
    <source>
        <dbReference type="ARBA" id="ARBA00022842"/>
    </source>
</evidence>
<evidence type="ECO:0000259" key="16">
    <source>
        <dbReference type="PROSITE" id="PS51908"/>
    </source>
</evidence>
<keyword evidence="3" id="KW-0808">Transferase</keyword>
<dbReference type="Pfam" id="PF00817">
    <property type="entry name" value="IMS"/>
    <property type="match status" value="1"/>
</dbReference>
<dbReference type="GO" id="GO:0042276">
    <property type="term" value="P:error-prone translesion synthesis"/>
    <property type="evidence" value="ECO:0007669"/>
    <property type="project" value="TreeGrafter"/>
</dbReference>
<dbReference type="GO" id="GO:0003887">
    <property type="term" value="F:DNA-directed DNA polymerase activity"/>
    <property type="evidence" value="ECO:0007669"/>
    <property type="project" value="UniProtKB-KW"/>
</dbReference>
<name>A0AAV5VKA9_9BILA</name>
<feature type="domain" description="UmuC" evidence="15">
    <location>
        <begin position="103"/>
        <end position="339"/>
    </location>
</feature>
<dbReference type="InterPro" id="IPR022880">
    <property type="entry name" value="DNApol_IV"/>
</dbReference>
<sequence length="656" mass="73856">FIGLVLLGRINHFQVTMSMITFSDNKAGMAGLDKEKIQKIIDQSSGESFSSFAKKKQERLEKQQNEIRAKMYGMSEATKKYHQREMAELCLLLETQRSLDRDCVHIDMDAFYAAVEMRDDPRLRDIPMAVGGSSMLSTSNYAARQFGVRAGMPGFIGLRLCSHLEIVPTNFDKYISESRVLSSILSDYDPSLTMGSLDEAYLDLTDYLMGRVHPVRHNRVRYSGDCVCRLPLLGTNDQLPVGPSTQREETCPKCTKIRIIHEDEVEFGVGRSEVVKEIRFRVEQATGLTCSAGIAPNFMLAKVCSDQNKPNGQFELENDLHKVNEFVRELPTRKVAGIGRVSEAHLSALGMNKCGDIISLAYLLPCAFSTLGVESMLRVGLGLGSNMHSRDSSESSRKSISIERSFSPTSDSKVLTEMLQDLCNALSEQASTKIRSASGLSLKVKLSSFDVLTRCASVPIGCDLLDADRMFTLGKVVLLNLLSEGKELRLLGVRLYKLIERSDENQREEKGESVLDMLKKGRVNSEKGEKKEEEGEDAIIVVEKRRDRESVWDMLKRRRVNKVKEGGEEEEDEDEIIVLEKEGDDTPLCPVCRRCMKGMDETQMNWHVDECLNKKSIKDLLMSDYVRREENPATQVKRVKSKTQQKTMLNFFPKSG</sequence>
<dbReference type="EC" id="2.7.7.7" evidence="1"/>
<evidence type="ECO:0000256" key="14">
    <source>
        <dbReference type="PROSITE-ProRule" id="PRU01256"/>
    </source>
</evidence>
<evidence type="ECO:0000313" key="17">
    <source>
        <dbReference type="EMBL" id="GMT19127.1"/>
    </source>
</evidence>
<dbReference type="InterPro" id="IPR043502">
    <property type="entry name" value="DNA/RNA_pol_sf"/>
</dbReference>
<comment type="caution">
    <text evidence="17">The sequence shown here is derived from an EMBL/GenBank/DDBJ whole genome shotgun (WGS) entry which is preliminary data.</text>
</comment>
<evidence type="ECO:0000256" key="12">
    <source>
        <dbReference type="ARBA" id="ARBA00023204"/>
    </source>
</evidence>
<dbReference type="GO" id="GO:0006260">
    <property type="term" value="P:DNA replication"/>
    <property type="evidence" value="ECO:0007669"/>
    <property type="project" value="UniProtKB-KW"/>
</dbReference>
<dbReference type="InterPro" id="IPR017961">
    <property type="entry name" value="DNA_pol_Y-fam_little_finger"/>
</dbReference>
<evidence type="ECO:0000313" key="18">
    <source>
        <dbReference type="Proteomes" id="UP001432322"/>
    </source>
</evidence>
<evidence type="ECO:0000256" key="1">
    <source>
        <dbReference type="ARBA" id="ARBA00012417"/>
    </source>
</evidence>
<dbReference type="PROSITE" id="PS51908">
    <property type="entry name" value="ZF_UBZ4"/>
    <property type="match status" value="1"/>
</dbReference>
<dbReference type="InterPro" id="IPR050116">
    <property type="entry name" value="DNA_polymerase-Y"/>
</dbReference>
<dbReference type="EMBL" id="BTSY01000003">
    <property type="protein sequence ID" value="GMT19127.1"/>
    <property type="molecule type" value="Genomic_DNA"/>
</dbReference>
<evidence type="ECO:0000256" key="6">
    <source>
        <dbReference type="ARBA" id="ARBA00022723"/>
    </source>
</evidence>
<keyword evidence="10" id="KW-0460">Magnesium</keyword>
<dbReference type="InterPro" id="IPR001126">
    <property type="entry name" value="UmuC"/>
</dbReference>
<dbReference type="InterPro" id="IPR036775">
    <property type="entry name" value="DNA_pol_Y-fam_lit_finger_sf"/>
</dbReference>
<evidence type="ECO:0000256" key="3">
    <source>
        <dbReference type="ARBA" id="ARBA00022679"/>
    </source>
</evidence>
<dbReference type="Gene3D" id="3.40.1170.60">
    <property type="match status" value="1"/>
</dbReference>
<evidence type="ECO:0000256" key="7">
    <source>
        <dbReference type="ARBA" id="ARBA00022763"/>
    </source>
</evidence>
<dbReference type="InterPro" id="IPR043128">
    <property type="entry name" value="Rev_trsase/Diguanyl_cyclase"/>
</dbReference>
<dbReference type="InterPro" id="IPR006642">
    <property type="entry name" value="Rad18_UBZ4"/>
</dbReference>
<dbReference type="GO" id="GO:0006281">
    <property type="term" value="P:DNA repair"/>
    <property type="evidence" value="ECO:0007669"/>
    <property type="project" value="UniProtKB-KW"/>
</dbReference>
<keyword evidence="12 14" id="KW-0234">DNA repair</keyword>
<dbReference type="GO" id="GO:0005634">
    <property type="term" value="C:nucleus"/>
    <property type="evidence" value="ECO:0007669"/>
    <property type="project" value="TreeGrafter"/>
</dbReference>
<keyword evidence="8 14" id="KW-0863">Zinc-finger</keyword>
<evidence type="ECO:0000256" key="5">
    <source>
        <dbReference type="ARBA" id="ARBA00022705"/>
    </source>
</evidence>
<protein>
    <recommendedName>
        <fullName evidence="2">DNA polymerase kappa</fullName>
        <ecNumber evidence="1">2.7.7.7</ecNumber>
    </recommendedName>
</protein>
<keyword evidence="4" id="KW-0548">Nucleotidyltransferase</keyword>
<dbReference type="PROSITE" id="PS50173">
    <property type="entry name" value="UMUC"/>
    <property type="match status" value="1"/>
</dbReference>
<dbReference type="Gene3D" id="3.30.1490.100">
    <property type="entry name" value="DNA polymerase, Y-family, little finger domain"/>
    <property type="match status" value="1"/>
</dbReference>
<comment type="catalytic activity">
    <reaction evidence="13">
        <text>DNA(n) + a 2'-deoxyribonucleoside 5'-triphosphate = DNA(n+1) + diphosphate</text>
        <dbReference type="Rhea" id="RHEA:22508"/>
        <dbReference type="Rhea" id="RHEA-COMP:17339"/>
        <dbReference type="Rhea" id="RHEA-COMP:17340"/>
        <dbReference type="ChEBI" id="CHEBI:33019"/>
        <dbReference type="ChEBI" id="CHEBI:61560"/>
        <dbReference type="ChEBI" id="CHEBI:173112"/>
        <dbReference type="EC" id="2.7.7.7"/>
    </reaction>
</comment>
<dbReference type="Gene3D" id="3.30.70.270">
    <property type="match status" value="1"/>
</dbReference>
<keyword evidence="9" id="KW-0862">Zinc</keyword>
<evidence type="ECO:0000256" key="13">
    <source>
        <dbReference type="ARBA" id="ARBA00049244"/>
    </source>
</evidence>
<dbReference type="CDD" id="cd03586">
    <property type="entry name" value="PolY_Pol_IV_kappa"/>
    <property type="match status" value="1"/>
</dbReference>
<keyword evidence="6" id="KW-0479">Metal-binding</keyword>
<evidence type="ECO:0000256" key="9">
    <source>
        <dbReference type="ARBA" id="ARBA00022833"/>
    </source>
</evidence>
<evidence type="ECO:0000256" key="4">
    <source>
        <dbReference type="ARBA" id="ARBA00022695"/>
    </source>
</evidence>
<feature type="non-terminal residue" evidence="17">
    <location>
        <position position="1"/>
    </location>
</feature>
<evidence type="ECO:0000256" key="2">
    <source>
        <dbReference type="ARBA" id="ARBA00016178"/>
    </source>
</evidence>
<dbReference type="PANTHER" id="PTHR11076:SF33">
    <property type="entry name" value="DNA POLYMERASE KAPPA"/>
    <property type="match status" value="1"/>
</dbReference>
<dbReference type="Gene3D" id="1.10.150.810">
    <property type="match status" value="2"/>
</dbReference>
<organism evidence="17 18">
    <name type="scientific">Pristionchus fissidentatus</name>
    <dbReference type="NCBI Taxonomy" id="1538716"/>
    <lineage>
        <taxon>Eukaryota</taxon>
        <taxon>Metazoa</taxon>
        <taxon>Ecdysozoa</taxon>
        <taxon>Nematoda</taxon>
        <taxon>Chromadorea</taxon>
        <taxon>Rhabditida</taxon>
        <taxon>Rhabditina</taxon>
        <taxon>Diplogasteromorpha</taxon>
        <taxon>Diplogasteroidea</taxon>
        <taxon>Neodiplogasteridae</taxon>
        <taxon>Pristionchus</taxon>
    </lineage>
</organism>
<keyword evidence="18" id="KW-1185">Reference proteome</keyword>
<keyword evidence="5" id="KW-0235">DNA replication</keyword>
<proteinExistence type="predicted"/>
<evidence type="ECO:0000259" key="15">
    <source>
        <dbReference type="PROSITE" id="PS50173"/>
    </source>
</evidence>
<evidence type="ECO:0000256" key="11">
    <source>
        <dbReference type="ARBA" id="ARBA00022932"/>
    </source>
</evidence>
<dbReference type="AlphaFoldDB" id="A0AAV5VKA9"/>
<evidence type="ECO:0000256" key="8">
    <source>
        <dbReference type="ARBA" id="ARBA00022771"/>
    </source>
</evidence>
<dbReference type="Gene3D" id="3.30.160.60">
    <property type="entry name" value="Classic Zinc Finger"/>
    <property type="match status" value="1"/>
</dbReference>
<dbReference type="Proteomes" id="UP001432322">
    <property type="component" value="Unassembled WGS sequence"/>
</dbReference>
<dbReference type="FunFam" id="3.30.1490.100:FF:000004">
    <property type="entry name" value="DNA polymerase IV"/>
    <property type="match status" value="1"/>
</dbReference>
<accession>A0AAV5VKA9</accession>
<dbReference type="SUPFAM" id="SSF56672">
    <property type="entry name" value="DNA/RNA polymerases"/>
    <property type="match status" value="1"/>
</dbReference>
<dbReference type="GO" id="GO:0003684">
    <property type="term" value="F:damaged DNA binding"/>
    <property type="evidence" value="ECO:0007669"/>
    <property type="project" value="InterPro"/>
</dbReference>
<keyword evidence="7 14" id="KW-0227">DNA damage</keyword>
<gene>
    <name evidence="17" type="ORF">PFISCL1PPCAC_10424</name>
</gene>
<dbReference type="Pfam" id="PF11799">
    <property type="entry name" value="IMS_C"/>
    <property type="match status" value="1"/>
</dbReference>